<dbReference type="PROSITE" id="PS50157">
    <property type="entry name" value="ZINC_FINGER_C2H2_2"/>
    <property type="match status" value="1"/>
</dbReference>
<dbReference type="PANTHER" id="PTHR22938">
    <property type="entry name" value="ZINC FINGER PROTEIN 598"/>
    <property type="match status" value="1"/>
</dbReference>
<evidence type="ECO:0000256" key="6">
    <source>
        <dbReference type="ARBA" id="ARBA00022553"/>
    </source>
</evidence>
<evidence type="ECO:0000256" key="10">
    <source>
        <dbReference type="ARBA" id="ARBA00022833"/>
    </source>
</evidence>
<dbReference type="PROSITE" id="PS50089">
    <property type="entry name" value="ZF_RING_2"/>
    <property type="match status" value="1"/>
</dbReference>
<dbReference type="AlphaFoldDB" id="A0AAW1UQJ4"/>
<evidence type="ECO:0000256" key="3">
    <source>
        <dbReference type="ARBA" id="ARBA00004906"/>
    </source>
</evidence>
<dbReference type="SMART" id="SM00355">
    <property type="entry name" value="ZnF_C2H2"/>
    <property type="match status" value="5"/>
</dbReference>
<dbReference type="PROSITE" id="PS00028">
    <property type="entry name" value="ZINC_FINGER_C2H2_1"/>
    <property type="match status" value="1"/>
</dbReference>
<feature type="region of interest" description="Disordered" evidence="13">
    <location>
        <begin position="463"/>
        <end position="520"/>
    </location>
</feature>
<keyword evidence="8" id="KW-0479">Metal-binding</keyword>
<comment type="pathway">
    <text evidence="3">Protein modification; protein ubiquitination.</text>
</comment>
<dbReference type="InterPro" id="IPR041888">
    <property type="entry name" value="RING-HC_ZNF598/HEL2"/>
</dbReference>
<evidence type="ECO:0000256" key="5">
    <source>
        <dbReference type="ARBA" id="ARBA00022490"/>
    </source>
</evidence>
<dbReference type="GO" id="GO:0072344">
    <property type="term" value="P:rescue of stalled ribosome"/>
    <property type="evidence" value="ECO:0007669"/>
    <property type="project" value="InterPro"/>
</dbReference>
<evidence type="ECO:0000256" key="4">
    <source>
        <dbReference type="ARBA" id="ARBA00012483"/>
    </source>
</evidence>
<dbReference type="Proteomes" id="UP001431783">
    <property type="component" value="Unassembled WGS sequence"/>
</dbReference>
<proteinExistence type="inferred from homology"/>
<feature type="compositionally biased region" description="Polar residues" evidence="13">
    <location>
        <begin position="500"/>
        <end position="520"/>
    </location>
</feature>
<dbReference type="Pfam" id="PF23202">
    <property type="entry name" value="PAH_ZNF598"/>
    <property type="match status" value="1"/>
</dbReference>
<dbReference type="CDD" id="cd16615">
    <property type="entry name" value="RING-HC_ZNF598"/>
    <property type="match status" value="1"/>
</dbReference>
<feature type="region of interest" description="Disordered" evidence="13">
    <location>
        <begin position="534"/>
        <end position="556"/>
    </location>
</feature>
<evidence type="ECO:0000259" key="15">
    <source>
        <dbReference type="PROSITE" id="PS50157"/>
    </source>
</evidence>
<evidence type="ECO:0000256" key="11">
    <source>
        <dbReference type="ARBA" id="ARBA00035113"/>
    </source>
</evidence>
<dbReference type="Pfam" id="PF25447">
    <property type="entry name" value="RING_ZNF598"/>
    <property type="match status" value="1"/>
</dbReference>
<comment type="similarity">
    <text evidence="11">Belongs to the ZNF598/HEL2 family.</text>
</comment>
<reference evidence="16 17" key="1">
    <citation type="submission" date="2023-03" db="EMBL/GenBank/DDBJ databases">
        <title>Genome insight into feeding habits of ladybird beetles.</title>
        <authorList>
            <person name="Li H.-S."/>
            <person name="Huang Y.-H."/>
            <person name="Pang H."/>
        </authorList>
    </citation>
    <scope>NUCLEOTIDE SEQUENCE [LARGE SCALE GENOMIC DNA]</scope>
    <source>
        <strain evidence="16">SYSU_2023b</strain>
        <tissue evidence="16">Whole body</tissue>
    </source>
</reference>
<dbReference type="GO" id="GO:0061630">
    <property type="term" value="F:ubiquitin protein ligase activity"/>
    <property type="evidence" value="ECO:0007669"/>
    <property type="project" value="UniProtKB-EC"/>
</dbReference>
<protein>
    <recommendedName>
        <fullName evidence="4">RING-type E3 ubiquitin transferase</fullName>
        <ecNumber evidence="4">2.3.2.27</ecNumber>
    </recommendedName>
</protein>
<dbReference type="GO" id="GO:0016567">
    <property type="term" value="P:protein ubiquitination"/>
    <property type="evidence" value="ECO:0007669"/>
    <property type="project" value="TreeGrafter"/>
</dbReference>
<evidence type="ECO:0000256" key="13">
    <source>
        <dbReference type="SAM" id="MobiDB-lite"/>
    </source>
</evidence>
<dbReference type="EC" id="2.3.2.27" evidence="4"/>
<dbReference type="InterPro" id="IPR001841">
    <property type="entry name" value="Znf_RING"/>
</dbReference>
<dbReference type="InterPro" id="IPR013087">
    <property type="entry name" value="Znf_C2H2_type"/>
</dbReference>
<feature type="region of interest" description="Disordered" evidence="13">
    <location>
        <begin position="350"/>
        <end position="405"/>
    </location>
</feature>
<dbReference type="GO" id="GO:0008270">
    <property type="term" value="F:zinc ion binding"/>
    <property type="evidence" value="ECO:0007669"/>
    <property type="project" value="UniProtKB-KW"/>
</dbReference>
<keyword evidence="5" id="KW-0963">Cytoplasm</keyword>
<dbReference type="InterPro" id="IPR057634">
    <property type="entry name" value="PAH_ZNF598/HEL2"/>
</dbReference>
<comment type="catalytic activity">
    <reaction evidence="1">
        <text>S-ubiquitinyl-[E2 ubiquitin-conjugating enzyme]-L-cysteine + [acceptor protein]-L-lysine = [E2 ubiquitin-conjugating enzyme]-L-cysteine + N(6)-ubiquitinyl-[acceptor protein]-L-lysine.</text>
        <dbReference type="EC" id="2.3.2.27"/>
    </reaction>
</comment>
<feature type="region of interest" description="Disordered" evidence="13">
    <location>
        <begin position="285"/>
        <end position="325"/>
    </location>
</feature>
<dbReference type="Gene3D" id="3.30.40.10">
    <property type="entry name" value="Zinc/RING finger domain, C3HC4 (zinc finger)"/>
    <property type="match status" value="1"/>
</dbReference>
<sequence>MSLTVDQNSSEYENLCILCFKNVNIYSFGICDHPVCYECSTRMRVLCRQNECPICRGDLPKVIFTDQIEPFVSLFPKYSKTDLQDAKYGLIFTTSDIQRAYEKLLENRCSVCPEEKSWNFKTFGQLKDHMRREHELFYCDICIEHVLIFSSERRTYTRQELGMHRRKGDPDNTSHRGHPLCEFCDTRFMDSDELFRHMRRMHLFCHFCDADGRHLYYKNIEDLQKHFRDEHFLCEEGDCKNVPMTAAFRTEIDLRAHIASSHGRNLGKNASKQLRTLELAFTLAPRNTSRKKPLDTRNDEEGAVGSEPGGPGGGQDSIFHNTLTPMDFPALAGSSSKVTQLKPATAFTSKLNQKLNKNDFPSLGNSNNRPTSEVRITTSRNSEVSFSKNTNNFPALGKPSTSRESRVMLSVHNNSDSKAPQVSIQLNHKPNTSFHTQIITGTFGSRSQASQKQLTEAFPALGCPSKERAHNQPQWVQVKSKKQPEKASKVNPAPQLPPTDISQFPNLSKGKTNKKTSSIQVPVSSNWVNLNSLKKESAKNTQKEKPTDTLAQEITKTTKIEDKTKKKKKGKTPSINTELSSNKTIKETAKTVQTEENVIDTVQNRKNNNNTEPLKPPPGFNVPPPPGFENHINEFPCLGLPNDLTFTTSSGQSYAITTKVNNYRQPDNFSSRNQNIIKRLSMVSTNDSVNDFKKRSEMFRNNQLSSEKYYDYCKQVLGANFEEFFPELLVLLPDIEKQQALFQVLSGKCKKNLVVCENCKQVIMKRELTEHYKYHTFENRFSSQVTTQVNNNTYSAWNK</sequence>
<dbReference type="GO" id="GO:0005737">
    <property type="term" value="C:cytoplasm"/>
    <property type="evidence" value="ECO:0007669"/>
    <property type="project" value="UniProtKB-SubCell"/>
</dbReference>
<dbReference type="EMBL" id="JARQZJ010000091">
    <property type="protein sequence ID" value="KAK9883026.1"/>
    <property type="molecule type" value="Genomic_DNA"/>
</dbReference>
<dbReference type="InterPro" id="IPR056437">
    <property type="entry name" value="Znf-C2H2_ZNF598/HEL2"/>
</dbReference>
<dbReference type="InterPro" id="IPR013083">
    <property type="entry name" value="Znf_RING/FYVE/PHD"/>
</dbReference>
<evidence type="ECO:0000256" key="9">
    <source>
        <dbReference type="ARBA" id="ARBA00022771"/>
    </source>
</evidence>
<evidence type="ECO:0000259" key="14">
    <source>
        <dbReference type="PROSITE" id="PS50089"/>
    </source>
</evidence>
<accession>A0AAW1UQJ4</accession>
<keyword evidence="6" id="KW-0597">Phosphoprotein</keyword>
<feature type="domain" description="C2H2-type" evidence="15">
    <location>
        <begin position="179"/>
        <end position="202"/>
    </location>
</feature>
<evidence type="ECO:0000256" key="12">
    <source>
        <dbReference type="PROSITE-ProRule" id="PRU00042"/>
    </source>
</evidence>
<evidence type="ECO:0000256" key="7">
    <source>
        <dbReference type="ARBA" id="ARBA00022679"/>
    </source>
</evidence>
<gene>
    <name evidence="16" type="ORF">WA026_001238</name>
</gene>
<evidence type="ECO:0000256" key="8">
    <source>
        <dbReference type="ARBA" id="ARBA00022723"/>
    </source>
</evidence>
<feature type="compositionally biased region" description="Basic and acidic residues" evidence="13">
    <location>
        <begin position="534"/>
        <end position="547"/>
    </location>
</feature>
<evidence type="ECO:0000256" key="1">
    <source>
        <dbReference type="ARBA" id="ARBA00000900"/>
    </source>
</evidence>
<keyword evidence="7" id="KW-0808">Transferase</keyword>
<dbReference type="GO" id="GO:0043022">
    <property type="term" value="F:ribosome binding"/>
    <property type="evidence" value="ECO:0007669"/>
    <property type="project" value="TreeGrafter"/>
</dbReference>
<keyword evidence="10" id="KW-0862">Zinc</keyword>
<keyword evidence="9 12" id="KW-0863">Zinc-finger</keyword>
<dbReference type="InterPro" id="IPR044288">
    <property type="entry name" value="ZNF598/HEL2"/>
</dbReference>
<dbReference type="Pfam" id="PF23230">
    <property type="entry name" value="zf-C2H2_13"/>
    <property type="match status" value="1"/>
</dbReference>
<comment type="subcellular location">
    <subcellularLocation>
        <location evidence="2">Cytoplasm</location>
    </subcellularLocation>
</comment>
<keyword evidence="17" id="KW-1185">Reference proteome</keyword>
<feature type="compositionally biased region" description="Polar residues" evidence="13">
    <location>
        <begin position="363"/>
        <end position="393"/>
    </location>
</feature>
<feature type="domain" description="RING-type" evidence="14">
    <location>
        <begin position="16"/>
        <end position="56"/>
    </location>
</feature>
<name>A0AAW1UQJ4_9CUCU</name>
<evidence type="ECO:0000256" key="2">
    <source>
        <dbReference type="ARBA" id="ARBA00004496"/>
    </source>
</evidence>
<dbReference type="PANTHER" id="PTHR22938:SF0">
    <property type="entry name" value="E3 UBIQUITIN-PROTEIN LIGASE ZNF598"/>
    <property type="match status" value="1"/>
</dbReference>
<evidence type="ECO:0000313" key="17">
    <source>
        <dbReference type="Proteomes" id="UP001431783"/>
    </source>
</evidence>
<organism evidence="16 17">
    <name type="scientific">Henosepilachna vigintioctopunctata</name>
    <dbReference type="NCBI Taxonomy" id="420089"/>
    <lineage>
        <taxon>Eukaryota</taxon>
        <taxon>Metazoa</taxon>
        <taxon>Ecdysozoa</taxon>
        <taxon>Arthropoda</taxon>
        <taxon>Hexapoda</taxon>
        <taxon>Insecta</taxon>
        <taxon>Pterygota</taxon>
        <taxon>Neoptera</taxon>
        <taxon>Endopterygota</taxon>
        <taxon>Coleoptera</taxon>
        <taxon>Polyphaga</taxon>
        <taxon>Cucujiformia</taxon>
        <taxon>Coccinelloidea</taxon>
        <taxon>Coccinellidae</taxon>
        <taxon>Epilachninae</taxon>
        <taxon>Epilachnini</taxon>
        <taxon>Henosepilachna</taxon>
    </lineage>
</organism>
<comment type="caution">
    <text evidence="16">The sequence shown here is derived from an EMBL/GenBank/DDBJ whole genome shotgun (WGS) entry which is preliminary data.</text>
</comment>
<evidence type="ECO:0000313" key="16">
    <source>
        <dbReference type="EMBL" id="KAK9883026.1"/>
    </source>
</evidence>